<dbReference type="GO" id="GO:0000177">
    <property type="term" value="C:cytoplasmic exosome (RNase complex)"/>
    <property type="evidence" value="ECO:0007669"/>
    <property type="project" value="TreeGrafter"/>
</dbReference>
<name>A0A0R3WP01_HYDTA</name>
<evidence type="ECO:0000256" key="6">
    <source>
        <dbReference type="ARBA" id="ARBA00022835"/>
    </source>
</evidence>
<keyword evidence="6" id="KW-0271">Exosome</keyword>
<evidence type="ECO:0000256" key="8">
    <source>
        <dbReference type="ARBA" id="ARBA00023242"/>
    </source>
</evidence>
<dbReference type="GO" id="GO:0071038">
    <property type="term" value="P:TRAMP-dependent tRNA surveillance pathway"/>
    <property type="evidence" value="ECO:0007669"/>
    <property type="project" value="TreeGrafter"/>
</dbReference>
<dbReference type="InterPro" id="IPR020568">
    <property type="entry name" value="Ribosomal_Su5_D2-typ_SF"/>
</dbReference>
<dbReference type="InterPro" id="IPR001247">
    <property type="entry name" value="ExoRNase_PH_dom1"/>
</dbReference>
<reference evidence="11 12" key="2">
    <citation type="submission" date="2018-11" db="EMBL/GenBank/DDBJ databases">
        <authorList>
            <consortium name="Pathogen Informatics"/>
        </authorList>
    </citation>
    <scope>NUCLEOTIDE SEQUENCE [LARGE SCALE GENOMIC DNA]</scope>
</reference>
<organism evidence="13">
    <name type="scientific">Hydatigena taeniaeformis</name>
    <name type="common">Feline tapeworm</name>
    <name type="synonym">Taenia taeniaeformis</name>
    <dbReference type="NCBI Taxonomy" id="6205"/>
    <lineage>
        <taxon>Eukaryota</taxon>
        <taxon>Metazoa</taxon>
        <taxon>Spiralia</taxon>
        <taxon>Lophotrochozoa</taxon>
        <taxon>Platyhelminthes</taxon>
        <taxon>Cestoda</taxon>
        <taxon>Eucestoda</taxon>
        <taxon>Cyclophyllidea</taxon>
        <taxon>Taeniidae</taxon>
        <taxon>Hydatigera</taxon>
    </lineage>
</organism>
<proteinExistence type="inferred from homology"/>
<evidence type="ECO:0000256" key="9">
    <source>
        <dbReference type="ARBA" id="ARBA00030617"/>
    </source>
</evidence>
<dbReference type="EMBL" id="UYWX01001124">
    <property type="protein sequence ID" value="VDM20155.1"/>
    <property type="molecule type" value="Genomic_DNA"/>
</dbReference>
<keyword evidence="8" id="KW-0539">Nucleus</keyword>
<keyword evidence="12" id="KW-1185">Reference proteome</keyword>
<comment type="subcellular location">
    <subcellularLocation>
        <location evidence="1">Cytoplasm</location>
    </subcellularLocation>
    <subcellularLocation>
        <location evidence="2">Nucleus</location>
        <location evidence="2">Nucleolus</location>
    </subcellularLocation>
</comment>
<feature type="domain" description="Exoribonuclease phosphorolytic" evidence="10">
    <location>
        <begin position="34"/>
        <end position="174"/>
    </location>
</feature>
<dbReference type="GO" id="GO:0000467">
    <property type="term" value="P:exonucleolytic trimming to generate mature 3'-end of 5.8S rRNA from tricistronic rRNA transcript (SSU-rRNA, 5.8S rRNA, LSU-rRNA)"/>
    <property type="evidence" value="ECO:0007669"/>
    <property type="project" value="TreeGrafter"/>
</dbReference>
<evidence type="ECO:0000256" key="7">
    <source>
        <dbReference type="ARBA" id="ARBA00022884"/>
    </source>
</evidence>
<gene>
    <name evidence="11" type="ORF">TTAC_LOCUS2476</name>
</gene>
<evidence type="ECO:0000256" key="2">
    <source>
        <dbReference type="ARBA" id="ARBA00004604"/>
    </source>
</evidence>
<dbReference type="GO" id="GO:0034475">
    <property type="term" value="P:U4 snRNA 3'-end processing"/>
    <property type="evidence" value="ECO:0007669"/>
    <property type="project" value="TreeGrafter"/>
</dbReference>
<dbReference type="GO" id="GO:0071028">
    <property type="term" value="P:nuclear mRNA surveillance"/>
    <property type="evidence" value="ECO:0007669"/>
    <property type="project" value="TreeGrafter"/>
</dbReference>
<evidence type="ECO:0000256" key="4">
    <source>
        <dbReference type="ARBA" id="ARBA00022490"/>
    </source>
</evidence>
<dbReference type="Proteomes" id="UP000274429">
    <property type="component" value="Unassembled WGS sequence"/>
</dbReference>
<evidence type="ECO:0000256" key="1">
    <source>
        <dbReference type="ARBA" id="ARBA00004496"/>
    </source>
</evidence>
<accession>A0A0R3WP01</accession>
<dbReference type="PANTHER" id="PTHR11097">
    <property type="entry name" value="EXOSOME COMPLEX EXONUCLEASE RIBOSOMAL RNA PROCESSING PROTEIN"/>
    <property type="match status" value="1"/>
</dbReference>
<sequence>MNDLGLLKPVCLFEQFFDHKLRLNNAPCDEFAHFSCCTGVISTAVGSAIVSVGATCVICGIKVKVLPSSPLDPASLLICNIEHMSLAQRGQRINPAPSKELQSLAVHLERILVSVALPAIKSQLLIHSERGNGHNAFPSGSYLLHIDNTVVFDDGCLLDACLAAALAALKTASWPRLVAASLPIQNVGSALSTSKVEFKEKVPNELVKLVLSEWPMALSFAVVPRAPPNASLEAIFQPSRSECLLWDTDASACRLVVDSCGRVVDFTMFGGLASGLWRHLGVNDGSESTIGSLLRRIVVRAIEYASLVRQRLIADT</sequence>
<dbReference type="Pfam" id="PF01138">
    <property type="entry name" value="RNase_PH"/>
    <property type="match status" value="1"/>
</dbReference>
<dbReference type="GO" id="GO:0071035">
    <property type="term" value="P:nuclear polyadenylation-dependent rRNA catabolic process"/>
    <property type="evidence" value="ECO:0007669"/>
    <property type="project" value="TreeGrafter"/>
</dbReference>
<dbReference type="InterPro" id="IPR050590">
    <property type="entry name" value="Exosome_comp_Rrp42_subfam"/>
</dbReference>
<dbReference type="PANTHER" id="PTHR11097:SF9">
    <property type="entry name" value="EXOSOME COMPLEX COMPONENT RRP43"/>
    <property type="match status" value="1"/>
</dbReference>
<dbReference type="OrthoDB" id="1918363at2759"/>
<dbReference type="WBParaSite" id="TTAC_0000248901-mRNA-1">
    <property type="protein sequence ID" value="TTAC_0000248901-mRNA-1"/>
    <property type="gene ID" value="TTAC_0000248901"/>
</dbReference>
<dbReference type="InterPro" id="IPR027408">
    <property type="entry name" value="PNPase/RNase_PH_dom_sf"/>
</dbReference>
<protein>
    <recommendedName>
        <fullName evidence="9">Ribosomal RNA-processing protein 43</fullName>
    </recommendedName>
</protein>
<keyword evidence="7" id="KW-0694">RNA-binding</keyword>
<dbReference type="STRING" id="6205.A0A0R3WP01"/>
<dbReference type="GO" id="GO:0035925">
    <property type="term" value="F:mRNA 3'-UTR AU-rich region binding"/>
    <property type="evidence" value="ECO:0007669"/>
    <property type="project" value="TreeGrafter"/>
</dbReference>
<keyword evidence="5" id="KW-0698">rRNA processing</keyword>
<dbReference type="GO" id="GO:0000176">
    <property type="term" value="C:nuclear exosome (RNase complex)"/>
    <property type="evidence" value="ECO:0007669"/>
    <property type="project" value="TreeGrafter"/>
</dbReference>
<evidence type="ECO:0000313" key="12">
    <source>
        <dbReference type="Proteomes" id="UP000274429"/>
    </source>
</evidence>
<keyword evidence="4" id="KW-0963">Cytoplasm</keyword>
<dbReference type="GO" id="GO:0034476">
    <property type="term" value="P:U5 snRNA 3'-end processing"/>
    <property type="evidence" value="ECO:0007669"/>
    <property type="project" value="TreeGrafter"/>
</dbReference>
<evidence type="ECO:0000256" key="3">
    <source>
        <dbReference type="ARBA" id="ARBA00006678"/>
    </source>
</evidence>
<dbReference type="AlphaFoldDB" id="A0A0R3WP01"/>
<evidence type="ECO:0000313" key="11">
    <source>
        <dbReference type="EMBL" id="VDM20155.1"/>
    </source>
</evidence>
<evidence type="ECO:0000256" key="5">
    <source>
        <dbReference type="ARBA" id="ARBA00022552"/>
    </source>
</evidence>
<dbReference type="GO" id="GO:0016075">
    <property type="term" value="P:rRNA catabolic process"/>
    <property type="evidence" value="ECO:0007669"/>
    <property type="project" value="TreeGrafter"/>
</dbReference>
<dbReference type="GO" id="GO:0034473">
    <property type="term" value="P:U1 snRNA 3'-end processing"/>
    <property type="evidence" value="ECO:0007669"/>
    <property type="project" value="TreeGrafter"/>
</dbReference>
<reference evidence="13" key="1">
    <citation type="submission" date="2017-02" db="UniProtKB">
        <authorList>
            <consortium name="WormBaseParasite"/>
        </authorList>
    </citation>
    <scope>IDENTIFICATION</scope>
</reference>
<evidence type="ECO:0000313" key="13">
    <source>
        <dbReference type="WBParaSite" id="TTAC_0000248901-mRNA-1"/>
    </source>
</evidence>
<comment type="similarity">
    <text evidence="3">Belongs to the RNase PH family.</text>
</comment>
<dbReference type="GO" id="GO:0005730">
    <property type="term" value="C:nucleolus"/>
    <property type="evidence" value="ECO:0007669"/>
    <property type="project" value="UniProtKB-SubCell"/>
</dbReference>
<dbReference type="Gene3D" id="3.30.230.70">
    <property type="entry name" value="GHMP Kinase, N-terminal domain"/>
    <property type="match status" value="1"/>
</dbReference>
<dbReference type="SUPFAM" id="SSF54211">
    <property type="entry name" value="Ribosomal protein S5 domain 2-like"/>
    <property type="match status" value="1"/>
</dbReference>
<evidence type="ECO:0000259" key="10">
    <source>
        <dbReference type="Pfam" id="PF01138"/>
    </source>
</evidence>